<dbReference type="Proteomes" id="UP000807504">
    <property type="component" value="Unassembled WGS sequence"/>
</dbReference>
<sequence length="149" mass="16210">MPGGHELRPMVMMMVLGADPFLQKAQQPPVPFLSLLGPFRKSALILVSARRRRFANKKGCVTSLVRDTSSKIFAGVGRPAGGGRRVARAGGFHALITYAGAWPRPFPCPAASGEAPRYLSTPAPEAHMANHLFRRYSDGIVVCRLPIRF</sequence>
<accession>A0A8T0FNN6</accession>
<protein>
    <submittedName>
        <fullName evidence="1">Uncharacterized protein</fullName>
    </submittedName>
</protein>
<organism evidence="1 2">
    <name type="scientific">Argiope bruennichi</name>
    <name type="common">Wasp spider</name>
    <name type="synonym">Aranea bruennichi</name>
    <dbReference type="NCBI Taxonomy" id="94029"/>
    <lineage>
        <taxon>Eukaryota</taxon>
        <taxon>Metazoa</taxon>
        <taxon>Ecdysozoa</taxon>
        <taxon>Arthropoda</taxon>
        <taxon>Chelicerata</taxon>
        <taxon>Arachnida</taxon>
        <taxon>Araneae</taxon>
        <taxon>Araneomorphae</taxon>
        <taxon>Entelegynae</taxon>
        <taxon>Araneoidea</taxon>
        <taxon>Araneidae</taxon>
        <taxon>Argiope</taxon>
    </lineage>
</organism>
<gene>
    <name evidence="1" type="ORF">HNY73_004085</name>
</gene>
<evidence type="ECO:0000313" key="1">
    <source>
        <dbReference type="EMBL" id="KAF8792496.1"/>
    </source>
</evidence>
<proteinExistence type="predicted"/>
<reference evidence="1" key="1">
    <citation type="journal article" date="2020" name="bioRxiv">
        <title>Chromosome-level reference genome of the European wasp spider Argiope bruennichi: a resource for studies on range expansion and evolutionary adaptation.</title>
        <authorList>
            <person name="Sheffer M.M."/>
            <person name="Hoppe A."/>
            <person name="Krehenwinkel H."/>
            <person name="Uhl G."/>
            <person name="Kuss A.W."/>
            <person name="Jensen L."/>
            <person name="Jensen C."/>
            <person name="Gillespie R.G."/>
            <person name="Hoff K.J."/>
            <person name="Prost S."/>
        </authorList>
    </citation>
    <scope>NUCLEOTIDE SEQUENCE</scope>
</reference>
<comment type="caution">
    <text evidence="1">The sequence shown here is derived from an EMBL/GenBank/DDBJ whole genome shotgun (WGS) entry which is preliminary data.</text>
</comment>
<evidence type="ECO:0000313" key="2">
    <source>
        <dbReference type="Proteomes" id="UP000807504"/>
    </source>
</evidence>
<dbReference type="EMBL" id="JABXBU010000003">
    <property type="protein sequence ID" value="KAF8792496.1"/>
    <property type="molecule type" value="Genomic_DNA"/>
</dbReference>
<keyword evidence="2" id="KW-1185">Reference proteome</keyword>
<reference evidence="1" key="2">
    <citation type="submission" date="2020-06" db="EMBL/GenBank/DDBJ databases">
        <authorList>
            <person name="Sheffer M."/>
        </authorList>
    </citation>
    <scope>NUCLEOTIDE SEQUENCE</scope>
</reference>
<dbReference type="AlphaFoldDB" id="A0A8T0FNN6"/>
<name>A0A8T0FNN6_ARGBR</name>